<dbReference type="Pfam" id="PF00147">
    <property type="entry name" value="Fibrinogen_C"/>
    <property type="match status" value="1"/>
</dbReference>
<proteinExistence type="predicted"/>
<evidence type="ECO:0000313" key="3">
    <source>
        <dbReference type="Proteomes" id="UP000095280"/>
    </source>
</evidence>
<dbReference type="PANTHER" id="PTHR19143:SF394">
    <property type="entry name" value="ANGIOPOIETIN-RELATED PROTEIN 3-LIKE"/>
    <property type="match status" value="1"/>
</dbReference>
<feature type="transmembrane region" description="Helical" evidence="1">
    <location>
        <begin position="12"/>
        <end position="31"/>
    </location>
</feature>
<dbReference type="InterPro" id="IPR036056">
    <property type="entry name" value="Fibrinogen-like_C"/>
</dbReference>
<dbReference type="SMART" id="SM00186">
    <property type="entry name" value="FBG"/>
    <property type="match status" value="1"/>
</dbReference>
<keyword evidence="1" id="KW-0472">Membrane</keyword>
<dbReference type="GO" id="GO:0005615">
    <property type="term" value="C:extracellular space"/>
    <property type="evidence" value="ECO:0007669"/>
    <property type="project" value="TreeGrafter"/>
</dbReference>
<keyword evidence="1" id="KW-0812">Transmembrane</keyword>
<accession>A0A1I8IX12</accession>
<name>A0A1I8IX12_9PLAT</name>
<evidence type="ECO:0000259" key="2">
    <source>
        <dbReference type="PROSITE" id="PS51406"/>
    </source>
</evidence>
<evidence type="ECO:0000313" key="4">
    <source>
        <dbReference type="WBParaSite" id="maker-uti_cns_0018382-snap-gene-0.1-mRNA-1"/>
    </source>
</evidence>
<dbReference type="InterPro" id="IPR002181">
    <property type="entry name" value="Fibrinogen_a/b/g_C_dom"/>
</dbReference>
<sequence>PGAALVLKPLVLAPLVLAPWCWPLVLPLVLAPGAKAPLVLAPLVLAPLVLAPLSTGAVGCQFKLTSLAGCPSDPSSAQLTVQQSDNKQQCAMLCTKQSWCAALIFTAARVCQLFTAETVLLGWKASCGGQSALVFNDRLLSFHTEYLAARSVTRKRVYIPNNSAKIFATRLVPEPTVSTLIGCVAKCSATPSTCRGILFNSSNCSLLNDYPLCRWFGQPPGSPEFAVYEFYTVLTQQCFETVNLRVSDALSFDRLWADYKAGFGTYHDNYFVGLEWLHTRTSAQPSNNRFRVDLLYWDDTYIYAYYVNIHILAESTNYTLSAYTFVPGGGLGNCLFGPFNMQFMTRDRGWSDCAANCAVVFLPHWHKCCHCSGPFGRYFNYPYALNVSAADRAKGIVWASNAPSNVTDGWYYSFKQLEILMLT</sequence>
<feature type="transmembrane region" description="Helical" evidence="1">
    <location>
        <begin position="38"/>
        <end position="58"/>
    </location>
</feature>
<feature type="domain" description="Fibrinogen C-terminal" evidence="2">
    <location>
        <begin position="185"/>
        <end position="423"/>
    </location>
</feature>
<organism evidence="3 4">
    <name type="scientific">Macrostomum lignano</name>
    <dbReference type="NCBI Taxonomy" id="282301"/>
    <lineage>
        <taxon>Eukaryota</taxon>
        <taxon>Metazoa</taxon>
        <taxon>Spiralia</taxon>
        <taxon>Lophotrochozoa</taxon>
        <taxon>Platyhelminthes</taxon>
        <taxon>Rhabditophora</taxon>
        <taxon>Macrostomorpha</taxon>
        <taxon>Macrostomida</taxon>
        <taxon>Macrostomidae</taxon>
        <taxon>Macrostomum</taxon>
    </lineage>
</organism>
<dbReference type="InterPro" id="IPR050373">
    <property type="entry name" value="Fibrinogen_C-term_domain"/>
</dbReference>
<dbReference type="AlphaFoldDB" id="A0A1I8IX12"/>
<dbReference type="Gene3D" id="3.90.215.10">
    <property type="entry name" value="Gamma Fibrinogen, chain A, domain 1"/>
    <property type="match status" value="1"/>
</dbReference>
<dbReference type="PANTHER" id="PTHR19143">
    <property type="entry name" value="FIBRINOGEN/TENASCIN/ANGIOPOEITIN"/>
    <property type="match status" value="1"/>
</dbReference>
<keyword evidence="3" id="KW-1185">Reference proteome</keyword>
<dbReference type="WBParaSite" id="maker-uti_cns_0018382-snap-gene-0.1-mRNA-1">
    <property type="protein sequence ID" value="maker-uti_cns_0018382-snap-gene-0.1-mRNA-1"/>
    <property type="gene ID" value="maker-uti_cns_0018382-snap-gene-0.1"/>
</dbReference>
<protein>
    <submittedName>
        <fullName evidence="4">Fibrinogen C-terminal domain-containing protein</fullName>
    </submittedName>
</protein>
<dbReference type="SUPFAM" id="SSF56496">
    <property type="entry name" value="Fibrinogen C-terminal domain-like"/>
    <property type="match status" value="1"/>
</dbReference>
<dbReference type="PROSITE" id="PS51406">
    <property type="entry name" value="FIBRINOGEN_C_2"/>
    <property type="match status" value="1"/>
</dbReference>
<reference evidence="4" key="1">
    <citation type="submission" date="2016-11" db="UniProtKB">
        <authorList>
            <consortium name="WormBaseParasite"/>
        </authorList>
    </citation>
    <scope>IDENTIFICATION</scope>
</reference>
<keyword evidence="1" id="KW-1133">Transmembrane helix</keyword>
<dbReference type="InterPro" id="IPR014716">
    <property type="entry name" value="Fibrinogen_a/b/g_C_1"/>
</dbReference>
<dbReference type="Proteomes" id="UP000095280">
    <property type="component" value="Unplaced"/>
</dbReference>
<evidence type="ECO:0000256" key="1">
    <source>
        <dbReference type="SAM" id="Phobius"/>
    </source>
</evidence>